<sequence length="402" mass="44025">MKPNGMQILLIDHDGHGIPLIASIITAIQTVQYRLIAVADLHHGLSMLATRRIDAILVRLPLMDNTGMIIQTLSDHASTYPLILSAPNTDDHTLIPMLHVGVHATLFDDELTPALFQRTLDYGFARVAQLAAEDHVQTLTSTLAVALDTTHQIEHHLTIAIHELQTPISILLGYIDLFERRVATWGGIPLRERQMINTMRMQAIHVGRLVPTLLDSTLMTHNLGPIQRRSLELSAVLRTVVGAMQGMRASHLLVLRVPDVAVWVDGDYGRLVQVFQNLLLNALHYSGMHSEITITLAADGQITIQDYGVGISADDLVQISRPFFDTADPHGAARIGQGLGLAIVQELIQQHEGSITIASTVDHGTTITIQFPCSVRPTRLPEHTASMLVNYPNIAGIQGSTL</sequence>
<dbReference type="PRINTS" id="PR00344">
    <property type="entry name" value="BCTRLSENSOR"/>
</dbReference>
<evidence type="ECO:0000313" key="8">
    <source>
        <dbReference type="Proteomes" id="UP001428290"/>
    </source>
</evidence>
<comment type="catalytic activity">
    <reaction evidence="1">
        <text>ATP + protein L-histidine = ADP + protein N-phospho-L-histidine.</text>
        <dbReference type="EC" id="2.7.13.3"/>
    </reaction>
</comment>
<dbReference type="InterPro" id="IPR004358">
    <property type="entry name" value="Sig_transdc_His_kin-like_C"/>
</dbReference>
<protein>
    <recommendedName>
        <fullName evidence="2">histidine kinase</fullName>
        <ecNumber evidence="2">2.7.13.3</ecNumber>
    </recommendedName>
</protein>
<evidence type="ECO:0000256" key="1">
    <source>
        <dbReference type="ARBA" id="ARBA00000085"/>
    </source>
</evidence>
<evidence type="ECO:0000256" key="4">
    <source>
        <dbReference type="ARBA" id="ARBA00022777"/>
    </source>
</evidence>
<accession>A0ABP9X6S1</accession>
<organism evidence="7 8">
    <name type="scientific">Herpetosiphon gulosus</name>
    <dbReference type="NCBI Taxonomy" id="1973496"/>
    <lineage>
        <taxon>Bacteria</taxon>
        <taxon>Bacillati</taxon>
        <taxon>Chloroflexota</taxon>
        <taxon>Chloroflexia</taxon>
        <taxon>Herpetosiphonales</taxon>
        <taxon>Herpetosiphonaceae</taxon>
        <taxon>Herpetosiphon</taxon>
    </lineage>
</organism>
<keyword evidence="5" id="KW-0902">Two-component regulatory system</keyword>
<dbReference type="PANTHER" id="PTHR43547">
    <property type="entry name" value="TWO-COMPONENT HISTIDINE KINASE"/>
    <property type="match status" value="1"/>
</dbReference>
<dbReference type="PROSITE" id="PS50109">
    <property type="entry name" value="HIS_KIN"/>
    <property type="match status" value="1"/>
</dbReference>
<dbReference type="InterPro" id="IPR003594">
    <property type="entry name" value="HATPase_dom"/>
</dbReference>
<evidence type="ECO:0000313" key="7">
    <source>
        <dbReference type="EMBL" id="GAA5531090.1"/>
    </source>
</evidence>
<keyword evidence="3" id="KW-0597">Phosphoprotein</keyword>
<proteinExistence type="predicted"/>
<dbReference type="EMBL" id="BAABRU010000031">
    <property type="protein sequence ID" value="GAA5531090.1"/>
    <property type="molecule type" value="Genomic_DNA"/>
</dbReference>
<feature type="domain" description="Histidine kinase" evidence="6">
    <location>
        <begin position="159"/>
        <end position="375"/>
    </location>
</feature>
<dbReference type="InterPro" id="IPR036097">
    <property type="entry name" value="HisK_dim/P_sf"/>
</dbReference>
<dbReference type="Gene3D" id="3.30.565.10">
    <property type="entry name" value="Histidine kinase-like ATPase, C-terminal domain"/>
    <property type="match status" value="1"/>
</dbReference>
<name>A0ABP9X6S1_9CHLR</name>
<keyword evidence="8" id="KW-1185">Reference proteome</keyword>
<evidence type="ECO:0000256" key="2">
    <source>
        <dbReference type="ARBA" id="ARBA00012438"/>
    </source>
</evidence>
<dbReference type="Gene3D" id="1.10.287.130">
    <property type="match status" value="1"/>
</dbReference>
<dbReference type="RefSeq" id="WP_345724674.1">
    <property type="nucleotide sequence ID" value="NZ_BAABRU010000031.1"/>
</dbReference>
<dbReference type="InterPro" id="IPR036890">
    <property type="entry name" value="HATPase_C_sf"/>
</dbReference>
<dbReference type="SMART" id="SM00387">
    <property type="entry name" value="HATPase_c"/>
    <property type="match status" value="1"/>
</dbReference>
<dbReference type="InterPro" id="IPR003661">
    <property type="entry name" value="HisK_dim/P_dom"/>
</dbReference>
<evidence type="ECO:0000256" key="5">
    <source>
        <dbReference type="ARBA" id="ARBA00023012"/>
    </source>
</evidence>
<dbReference type="Pfam" id="PF02518">
    <property type="entry name" value="HATPase_c"/>
    <property type="match status" value="1"/>
</dbReference>
<dbReference type="PANTHER" id="PTHR43547:SF2">
    <property type="entry name" value="HYBRID SIGNAL TRANSDUCTION HISTIDINE KINASE C"/>
    <property type="match status" value="1"/>
</dbReference>
<dbReference type="SUPFAM" id="SSF47384">
    <property type="entry name" value="Homodimeric domain of signal transducing histidine kinase"/>
    <property type="match status" value="1"/>
</dbReference>
<gene>
    <name evidence="7" type="primary">rcsC_38</name>
    <name evidence="7" type="ORF">Hgul01_04914</name>
</gene>
<dbReference type="InterPro" id="IPR005467">
    <property type="entry name" value="His_kinase_dom"/>
</dbReference>
<dbReference type="SUPFAM" id="SSF55874">
    <property type="entry name" value="ATPase domain of HSP90 chaperone/DNA topoisomerase II/histidine kinase"/>
    <property type="match status" value="1"/>
</dbReference>
<evidence type="ECO:0000256" key="3">
    <source>
        <dbReference type="ARBA" id="ARBA00022553"/>
    </source>
</evidence>
<dbReference type="EC" id="2.7.13.3" evidence="2"/>
<reference evidence="7 8" key="1">
    <citation type="submission" date="2024-02" db="EMBL/GenBank/DDBJ databases">
        <title>Herpetosiphon gulosus NBRC 112829.</title>
        <authorList>
            <person name="Ichikawa N."/>
            <person name="Katano-Makiyama Y."/>
            <person name="Hidaka K."/>
        </authorList>
    </citation>
    <scope>NUCLEOTIDE SEQUENCE [LARGE SCALE GENOMIC DNA]</scope>
    <source>
        <strain evidence="7 8">NBRC 112829</strain>
    </source>
</reference>
<comment type="caution">
    <text evidence="7">The sequence shown here is derived from an EMBL/GenBank/DDBJ whole genome shotgun (WGS) entry which is preliminary data.</text>
</comment>
<dbReference type="Proteomes" id="UP001428290">
    <property type="component" value="Unassembled WGS sequence"/>
</dbReference>
<evidence type="ECO:0000259" key="6">
    <source>
        <dbReference type="PROSITE" id="PS50109"/>
    </source>
</evidence>
<dbReference type="GO" id="GO:0016301">
    <property type="term" value="F:kinase activity"/>
    <property type="evidence" value="ECO:0007669"/>
    <property type="project" value="UniProtKB-KW"/>
</dbReference>
<keyword evidence="4 7" id="KW-0808">Transferase</keyword>
<dbReference type="CDD" id="cd00082">
    <property type="entry name" value="HisKA"/>
    <property type="match status" value="1"/>
</dbReference>
<keyword evidence="4 7" id="KW-0418">Kinase</keyword>